<keyword evidence="1" id="KW-0732">Signal</keyword>
<sequence>MVSKNNRKLIASKNRKNEKQRFGLRKLNVGVASVLLGVTFSVYGGGQLVAHADTTNAGDQAADTQKTNEGGSSLVDQKQVTLTAKTDQATTESSAKTTTPAQSGDQTTAQAQTKTEEQTSVDAKTDASDSAKTQTNADKQTATESKTDQTSEDQVAKANNDQATSAKKATADESTSTTVKDQSTTTDQTAVKDEESNDAKADDNETTNLNLTKGSVLKAQAAKASLVQTKAATNDENTVTVNTAQELIDEIQKGTATTINIGKDIDLGEKTNSNYTNTNISNKRNIIIQSADGKHYTVDFNGYGFNMYSNDYGVTFKDLDLYGRSYYGIVRSAGSYTFDNVNYTGSQLIYTDSGYNTTVNFDGNVTAHSVGSYISPLNNKSQASQGGNTQQVIQFAAGTNTVNFNSGSNVTLTTTNSNVLEVDRGTTTINVKNGAQVSLNPHTQNGPEQLNGMSMDSIARGIASNGDTTLNIDQGGNLDINLTKNTEDKYLSGALYLNSGATINVNGNLNINSDGTPYYRSQGWDDPVYINGNAAINVNGGSFKVNATNMGDYKGSVVTSNGNSTIAISHHGTFDVTGDGTQATGVSLGSGSTFTSTQPELFNISMPDGATAIKNGKVQFTGVKTSADGQPIGEIDITYASDGTPTVTKVTSYDEATTTETRTAGNNAKNKINLVAAGEEVNLSGVKFVKNADGTYTMSGSANTVDKKGAYVYISVNGQVHQVAPTDSQTLWTANETGDPTSTAEPYSAKTDANGNFSVNLGKLNDGDQVSVYAAKDFVKADTQGPKSVNDWMADSYKTELQDLVNEAPTVKASTNFTSAGTNEKTAYTNAITNGQDVLNNSAATSDQIQDAITKITTAKSGLNGDLNSAKQALQDAVNAAPATEKTAAYYNADSAKQKAYKDAITAGSDALKAPNPTVKSLTDALTAINTAKSALDGQATNKAALETAVKNSDTVKASNNYTNADEAQKTAYDNAVTNAKSVLDNTDATQDQVDQALQKLEEANSKLNGDTKTDAANKAALEAAVKEAPTVRETPAFYNGTDEAQEAYNKAITDGQAVLDNTNATADQIKGALDAITTAKGNLKGEATNTDALNKAIAAANDAKQTSDYTDADQAKQEALTNAITAGQSILNKQNATQAEVDNAVKTIKDAISDLNGTTNLETAKTDATAAINNELKDKTTEINQATNIDQDQKTSLINEATQAANKAKDDIKNATTTSDVTTAKNTGIENINKVTVPSLDDAKQEATKAVDDALASQKELINQANNLSDTEKQSLINKATTAANTAKDNIDKATTNVDVAKAGQDGVTEIGKVVPTSLADAKDAANKAIDDALTKKLNSIDAAQNLTTDEKTELTNKANTAANEAKDKVAQATTNDEAAQAGQAGADAIDAIPVPTESAVKQEAKDAVAKAADEKNQAIDASNLTDEEKAALKQDVTKAQDDAMRILQLIVLRLMKQ</sequence>
<feature type="compositionally biased region" description="Low complexity" evidence="3">
    <location>
        <begin position="1380"/>
        <end position="1389"/>
    </location>
</feature>
<keyword evidence="7" id="KW-1185">Reference proteome</keyword>
<evidence type="ECO:0000256" key="1">
    <source>
        <dbReference type="ARBA" id="ARBA00022729"/>
    </source>
</evidence>
<dbReference type="Pfam" id="PF07564">
    <property type="entry name" value="DUF1542"/>
    <property type="match status" value="3"/>
</dbReference>
<keyword evidence="2" id="KW-0175">Coiled coil</keyword>
<comment type="caution">
    <text evidence="6">The sequence shown here is derived from an EMBL/GenBank/DDBJ whole genome shotgun (WGS) entry which is preliminary data.</text>
</comment>
<evidence type="ECO:0000256" key="3">
    <source>
        <dbReference type="SAM" id="MobiDB-lite"/>
    </source>
</evidence>
<protein>
    <submittedName>
        <fullName evidence="6">FIVAR domain-containing protein</fullName>
    </submittedName>
</protein>
<dbReference type="Pfam" id="PF07554">
    <property type="entry name" value="FIVAR"/>
    <property type="match status" value="5"/>
</dbReference>
<evidence type="ECO:0000256" key="2">
    <source>
        <dbReference type="SAM" id="Coils"/>
    </source>
</evidence>
<feature type="region of interest" description="Disordered" evidence="3">
    <location>
        <begin position="1361"/>
        <end position="1389"/>
    </location>
</feature>
<organism evidence="6 7">
    <name type="scientific">Limosilactobacillus urinaemulieris</name>
    <dbReference type="NCBI Taxonomy" id="2742600"/>
    <lineage>
        <taxon>Bacteria</taxon>
        <taxon>Bacillati</taxon>
        <taxon>Bacillota</taxon>
        <taxon>Bacilli</taxon>
        <taxon>Lactobacillales</taxon>
        <taxon>Lactobacillaceae</taxon>
        <taxon>Limosilactobacillus</taxon>
    </lineage>
</organism>
<dbReference type="InterPro" id="IPR005877">
    <property type="entry name" value="YSIRK_signal_dom"/>
</dbReference>
<dbReference type="NCBIfam" id="TIGR01168">
    <property type="entry name" value="YSIRK_signal"/>
    <property type="match status" value="1"/>
</dbReference>
<evidence type="ECO:0000313" key="7">
    <source>
        <dbReference type="Proteomes" id="UP000645007"/>
    </source>
</evidence>
<feature type="coiled-coil region" evidence="2">
    <location>
        <begin position="984"/>
        <end position="1014"/>
    </location>
</feature>
<dbReference type="RefSeq" id="WP_191911681.1">
    <property type="nucleotide sequence ID" value="NZ_JABUXR010000012.1"/>
</dbReference>
<evidence type="ECO:0000313" key="6">
    <source>
        <dbReference type="EMBL" id="MBD8085942.1"/>
    </source>
</evidence>
<feature type="compositionally biased region" description="Polar residues" evidence="3">
    <location>
        <begin position="59"/>
        <end position="105"/>
    </location>
</feature>
<evidence type="ECO:0000259" key="4">
    <source>
        <dbReference type="Pfam" id="PF04650"/>
    </source>
</evidence>
<feature type="domain" description="DUF1542" evidence="5">
    <location>
        <begin position="1244"/>
        <end position="1318"/>
    </location>
</feature>
<feature type="domain" description="DUF1542" evidence="5">
    <location>
        <begin position="1323"/>
        <end position="1398"/>
    </location>
</feature>
<feature type="compositionally biased region" description="Polar residues" evidence="3">
    <location>
        <begin position="130"/>
        <end position="144"/>
    </location>
</feature>
<dbReference type="InterPro" id="IPR009063">
    <property type="entry name" value="Ig/albumin-bd_sf"/>
</dbReference>
<feature type="region of interest" description="Disordered" evidence="3">
    <location>
        <begin position="59"/>
        <end position="207"/>
    </location>
</feature>
<feature type="compositionally biased region" description="Basic and acidic residues" evidence="3">
    <location>
        <begin position="190"/>
        <end position="203"/>
    </location>
</feature>
<feature type="compositionally biased region" description="Polar residues" evidence="3">
    <location>
        <begin position="157"/>
        <end position="167"/>
    </location>
</feature>
<proteinExistence type="predicted"/>
<dbReference type="EMBL" id="JABUXR010000012">
    <property type="protein sequence ID" value="MBD8085942.1"/>
    <property type="molecule type" value="Genomic_DNA"/>
</dbReference>
<reference evidence="6 7" key="1">
    <citation type="submission" date="2020-06" db="EMBL/GenBank/DDBJ databases">
        <title>Limosilactobacillus sp. nov.</title>
        <authorList>
            <person name="Ksiezarek M."/>
            <person name="Goncalves Ribeiro T."/>
            <person name="Rocha J."/>
            <person name="Grosso F."/>
            <person name="Peixe L."/>
        </authorList>
    </citation>
    <scope>NUCLEOTIDE SEQUENCE [LARGE SCALE GENOMIC DNA]</scope>
    <source>
        <strain evidence="7">c9Ua_26_M</strain>
    </source>
</reference>
<feature type="domain" description="YSIRK Gram-positive signal peptide" evidence="4">
    <location>
        <begin position="17"/>
        <end position="40"/>
    </location>
</feature>
<dbReference type="Proteomes" id="UP000645007">
    <property type="component" value="Unassembled WGS sequence"/>
</dbReference>
<dbReference type="Gene3D" id="1.20.120.1850">
    <property type="entry name" value="Ebh helix bundles repeating unit (S and A modules)"/>
    <property type="match status" value="5"/>
</dbReference>
<feature type="domain" description="DUF1542" evidence="5">
    <location>
        <begin position="1165"/>
        <end position="1239"/>
    </location>
</feature>
<evidence type="ECO:0000259" key="5">
    <source>
        <dbReference type="Pfam" id="PF07564"/>
    </source>
</evidence>
<gene>
    <name evidence="6" type="ORF">HUK45_06765</name>
</gene>
<dbReference type="InterPro" id="IPR011439">
    <property type="entry name" value="DUF1542"/>
</dbReference>
<dbReference type="SUPFAM" id="SSF46997">
    <property type="entry name" value="Bacterial immunoglobulin/albumin-binding domains"/>
    <property type="match status" value="5"/>
</dbReference>
<dbReference type="Pfam" id="PF04650">
    <property type="entry name" value="YSIRK_signal"/>
    <property type="match status" value="1"/>
</dbReference>
<accession>A0ABR8ZKX4</accession>
<feature type="compositionally biased region" description="Low complexity" evidence="3">
    <location>
        <begin position="174"/>
        <end position="189"/>
    </location>
</feature>
<name>A0ABR8ZKX4_9LACO</name>